<evidence type="ECO:0000313" key="1">
    <source>
        <dbReference type="EMBL" id="MBP2110607.1"/>
    </source>
</evidence>
<dbReference type="Proteomes" id="UP000773462">
    <property type="component" value="Unassembled WGS sequence"/>
</dbReference>
<dbReference type="InterPro" id="IPR025890">
    <property type="entry name" value="Abhydrolase_bac"/>
</dbReference>
<accession>A0ABS4NML8</accession>
<name>A0ABS4NML8_9BACL</name>
<gene>
    <name evidence="1" type="ORF">J2Z70_000747</name>
</gene>
<dbReference type="SUPFAM" id="SSF53474">
    <property type="entry name" value="alpha/beta-Hydrolases"/>
    <property type="match status" value="1"/>
</dbReference>
<dbReference type="PANTHER" id="PTHR22946:SF8">
    <property type="entry name" value="ACETYL XYLAN ESTERASE DOMAIN-CONTAINING PROTEIN"/>
    <property type="match status" value="1"/>
</dbReference>
<dbReference type="GO" id="GO:0016787">
    <property type="term" value="F:hydrolase activity"/>
    <property type="evidence" value="ECO:0007669"/>
    <property type="project" value="UniProtKB-KW"/>
</dbReference>
<comment type="caution">
    <text evidence="1">The sequence shown here is derived from an EMBL/GenBank/DDBJ whole genome shotgun (WGS) entry which is preliminary data.</text>
</comment>
<organism evidence="1 2">
    <name type="scientific">Paenibacillus silagei</name>
    <dbReference type="NCBI Taxonomy" id="1670801"/>
    <lineage>
        <taxon>Bacteria</taxon>
        <taxon>Bacillati</taxon>
        <taxon>Bacillota</taxon>
        <taxon>Bacilli</taxon>
        <taxon>Bacillales</taxon>
        <taxon>Paenibacillaceae</taxon>
        <taxon>Paenibacillus</taxon>
    </lineage>
</organism>
<dbReference type="PANTHER" id="PTHR22946">
    <property type="entry name" value="DIENELACTONE HYDROLASE DOMAIN-CONTAINING PROTEIN-RELATED"/>
    <property type="match status" value="1"/>
</dbReference>
<protein>
    <submittedName>
        <fullName evidence="1">Dienelactone hydrolase</fullName>
    </submittedName>
</protein>
<reference evidence="1 2" key="1">
    <citation type="submission" date="2021-03" db="EMBL/GenBank/DDBJ databases">
        <title>Genomic Encyclopedia of Type Strains, Phase IV (KMG-IV): sequencing the most valuable type-strain genomes for metagenomic binning, comparative biology and taxonomic classification.</title>
        <authorList>
            <person name="Goeker M."/>
        </authorList>
    </citation>
    <scope>NUCLEOTIDE SEQUENCE [LARGE SCALE GENOMIC DNA]</scope>
    <source>
        <strain evidence="1 2">DSM 101953</strain>
    </source>
</reference>
<dbReference type="Gene3D" id="3.40.50.1820">
    <property type="entry name" value="alpha/beta hydrolase"/>
    <property type="match status" value="1"/>
</dbReference>
<dbReference type="EMBL" id="JAGGLV010000002">
    <property type="protein sequence ID" value="MBP2110607.1"/>
    <property type="molecule type" value="Genomic_DNA"/>
</dbReference>
<evidence type="ECO:0000313" key="2">
    <source>
        <dbReference type="Proteomes" id="UP000773462"/>
    </source>
</evidence>
<sequence>MNTEHIAKYYTSIPGLADRFNRTAGQWGFQAASLEEYEAWKTSTRARLGELIGMTRMDMCDLRPELLESVQQENYRREKWLIQVEPDVWMPFYLLMPDGLQPGEKRPCMIAAHGHGTGGKLSPAGRTDIPALREPIAGAHLDYGVSFVQRGYIVLCPDARGFGERRESSGQGDEESVFLGSTCNQLNMMAISLGLSLTGMWTWDLTRLLDYIGTRQEIAQERIGCCGLSGGGLQTLWLAALDERVSCAVVSGYFYGYKDALLNLYNCSCNYVPRLWEAVDMGDIAALIAPRALLIETGDQDPLNGERGVDNVREQVEITAGAYRLTGAEDRFAHHIFAGGHVWNGGQTYKFVDRWLNE</sequence>
<proteinExistence type="predicted"/>
<dbReference type="Pfam" id="PF12715">
    <property type="entry name" value="Abhydrolase_7"/>
    <property type="match status" value="1"/>
</dbReference>
<keyword evidence="1" id="KW-0378">Hydrolase</keyword>
<dbReference type="InterPro" id="IPR029058">
    <property type="entry name" value="AB_hydrolase_fold"/>
</dbReference>
<dbReference type="RefSeq" id="WP_209869529.1">
    <property type="nucleotide sequence ID" value="NZ_JAGGLV010000002.1"/>
</dbReference>
<dbReference type="InterPro" id="IPR050261">
    <property type="entry name" value="FrsA_esterase"/>
</dbReference>
<keyword evidence="2" id="KW-1185">Reference proteome</keyword>